<protein>
    <submittedName>
        <fullName evidence="1">Uncharacterized protein</fullName>
    </submittedName>
</protein>
<dbReference type="AlphaFoldDB" id="A0A183M4S9"/>
<organism evidence="1 2">
    <name type="scientific">Schistosoma margrebowiei</name>
    <dbReference type="NCBI Taxonomy" id="48269"/>
    <lineage>
        <taxon>Eukaryota</taxon>
        <taxon>Metazoa</taxon>
        <taxon>Spiralia</taxon>
        <taxon>Lophotrochozoa</taxon>
        <taxon>Platyhelminthes</taxon>
        <taxon>Trematoda</taxon>
        <taxon>Digenea</taxon>
        <taxon>Strigeidida</taxon>
        <taxon>Schistosomatoidea</taxon>
        <taxon>Schistosomatidae</taxon>
        <taxon>Schistosoma</taxon>
    </lineage>
</organism>
<reference evidence="1 2" key="1">
    <citation type="submission" date="2018-11" db="EMBL/GenBank/DDBJ databases">
        <authorList>
            <consortium name="Pathogen Informatics"/>
        </authorList>
    </citation>
    <scope>NUCLEOTIDE SEQUENCE [LARGE SCALE GENOMIC DNA]</scope>
    <source>
        <strain evidence="1 2">Zambia</strain>
    </source>
</reference>
<gene>
    <name evidence="1" type="ORF">SMRZ_LOCUS11053</name>
</gene>
<sequence>MFISTVLEQYRSSYCEIRNACNALISKTRLSYEKQLVRDSRYSPKRLFSFIKRRSKRSDGIPSFLIRDNPLILAENDAEKAEALSEYSSQLYSIGNEERPMIRRDREVSLMDPVVIEKDTVLGLLKHLKPDKSSGPV</sequence>
<proteinExistence type="predicted"/>
<name>A0A183M4S9_9TREM</name>
<dbReference type="Proteomes" id="UP000277204">
    <property type="component" value="Unassembled WGS sequence"/>
</dbReference>
<dbReference type="EMBL" id="UZAI01006023">
    <property type="protein sequence ID" value="VDO93317.1"/>
    <property type="molecule type" value="Genomic_DNA"/>
</dbReference>
<keyword evidence="2" id="KW-1185">Reference proteome</keyword>
<evidence type="ECO:0000313" key="1">
    <source>
        <dbReference type="EMBL" id="VDO93317.1"/>
    </source>
</evidence>
<evidence type="ECO:0000313" key="2">
    <source>
        <dbReference type="Proteomes" id="UP000277204"/>
    </source>
</evidence>
<accession>A0A183M4S9</accession>